<evidence type="ECO:0000313" key="1">
    <source>
        <dbReference type="EMBL" id="KAB3527587.1"/>
    </source>
</evidence>
<dbReference type="PANTHER" id="PTHR32432">
    <property type="entry name" value="CELL DIVISION PROTEIN FTSA-RELATED"/>
    <property type="match status" value="1"/>
</dbReference>
<organism evidence="1 2">
    <name type="scientific">Alkaliphilus serpentinus</name>
    <dbReference type="NCBI Taxonomy" id="1482731"/>
    <lineage>
        <taxon>Bacteria</taxon>
        <taxon>Bacillati</taxon>
        <taxon>Bacillota</taxon>
        <taxon>Clostridia</taxon>
        <taxon>Peptostreptococcales</taxon>
        <taxon>Natronincolaceae</taxon>
        <taxon>Alkaliphilus</taxon>
    </lineage>
</organism>
<name>A0A833HML0_9FIRM</name>
<dbReference type="Pfam" id="PF11104">
    <property type="entry name" value="PilM_2"/>
    <property type="match status" value="1"/>
</dbReference>
<reference evidence="1 2" key="1">
    <citation type="submission" date="2019-10" db="EMBL/GenBank/DDBJ databases">
        <title>Alkaliphilus serpentinus sp. nov. and Alkaliphilus pronyensis sp. nov., two novel anaerobic alkaliphilic species isolated from the serpentinized-hosted hydrothermal field of the Prony Bay (New Caledonia).</title>
        <authorList>
            <person name="Postec A."/>
        </authorList>
    </citation>
    <scope>NUCLEOTIDE SEQUENCE [LARGE SCALE GENOMIC DNA]</scope>
    <source>
        <strain evidence="1 2">LacT</strain>
    </source>
</reference>
<accession>A0A833HML0</accession>
<gene>
    <name evidence="1" type="ORF">F8153_11415</name>
</gene>
<sequence>MKNQLLNMFYGPFLSLDIGSHSIKIVEGNWTRSAINIERLISIPTPLETVSDGKITDINKLREAVSTTIEIEKIKAKRLIFTIGSTSVITREIILPTTKPEEIKSILEYELQQYLPVNLDDYILQKKILEEFMESGIKKSNLQVAALPKEMVSEYYQLAQLLKLKAVVLDLNFNSIYKLIIEKAFLNKGEDVSNKTIAVVDIGYKSMNVIIIEKKVLKFNRLIQSGGNEIDVNLANALNLTLREASEKKKEIKNIQGSTLSELEEIVNSNIKATIDNWVYDIERLFKYYTSREVNNKLDAIYLYGGGSRVKGIEGYFKEAFQIPTYKLTDIAGINKNKNLLTKDLDTYYNAIGAMIGR</sequence>
<dbReference type="AlphaFoldDB" id="A0A833HML0"/>
<dbReference type="RefSeq" id="WP_151866482.1">
    <property type="nucleotide sequence ID" value="NZ_WBZB01000040.1"/>
</dbReference>
<dbReference type="InterPro" id="IPR005883">
    <property type="entry name" value="PilM"/>
</dbReference>
<proteinExistence type="predicted"/>
<dbReference type="PANTHER" id="PTHR32432:SF3">
    <property type="entry name" value="ETHANOLAMINE UTILIZATION PROTEIN EUTJ"/>
    <property type="match status" value="1"/>
</dbReference>
<protein>
    <recommendedName>
        <fullName evidence="3">Type IV pilus assembly protein PilM</fullName>
    </recommendedName>
</protein>
<dbReference type="InterPro" id="IPR043129">
    <property type="entry name" value="ATPase_NBD"/>
</dbReference>
<dbReference type="OrthoDB" id="5291956at2"/>
<evidence type="ECO:0008006" key="3">
    <source>
        <dbReference type="Google" id="ProtNLM"/>
    </source>
</evidence>
<dbReference type="EMBL" id="WBZB01000040">
    <property type="protein sequence ID" value="KAB3527587.1"/>
    <property type="molecule type" value="Genomic_DNA"/>
</dbReference>
<dbReference type="Proteomes" id="UP000465601">
    <property type="component" value="Unassembled WGS sequence"/>
</dbReference>
<dbReference type="InterPro" id="IPR050696">
    <property type="entry name" value="FtsA/MreB"/>
</dbReference>
<dbReference type="SUPFAM" id="SSF53067">
    <property type="entry name" value="Actin-like ATPase domain"/>
    <property type="match status" value="2"/>
</dbReference>
<dbReference type="PIRSF" id="PIRSF019169">
    <property type="entry name" value="PilM"/>
    <property type="match status" value="1"/>
</dbReference>
<keyword evidence="2" id="KW-1185">Reference proteome</keyword>
<dbReference type="Gene3D" id="3.30.1490.300">
    <property type="match status" value="1"/>
</dbReference>
<comment type="caution">
    <text evidence="1">The sequence shown here is derived from an EMBL/GenBank/DDBJ whole genome shotgun (WGS) entry which is preliminary data.</text>
</comment>
<dbReference type="CDD" id="cd24049">
    <property type="entry name" value="ASKHA_NBD_PilM"/>
    <property type="match status" value="1"/>
</dbReference>
<dbReference type="Gene3D" id="3.30.420.40">
    <property type="match status" value="2"/>
</dbReference>
<evidence type="ECO:0000313" key="2">
    <source>
        <dbReference type="Proteomes" id="UP000465601"/>
    </source>
</evidence>